<reference evidence="1" key="1">
    <citation type="submission" date="2023-01" db="EMBL/GenBank/DDBJ databases">
        <title>Colletotrichum chrysophilum M932 genome sequence.</title>
        <authorList>
            <person name="Baroncelli R."/>
        </authorList>
    </citation>
    <scope>NUCLEOTIDE SEQUENCE</scope>
    <source>
        <strain evidence="1">M932</strain>
    </source>
</reference>
<gene>
    <name evidence="1" type="ORF">CCHR01_19169</name>
</gene>
<comment type="caution">
    <text evidence="1">The sequence shown here is derived from an EMBL/GenBank/DDBJ whole genome shotgun (WGS) entry which is preliminary data.</text>
</comment>
<keyword evidence="2" id="KW-1185">Reference proteome</keyword>
<accession>A0AAD8ZZ44</accession>
<dbReference type="Proteomes" id="UP001243330">
    <property type="component" value="Unassembled WGS sequence"/>
</dbReference>
<proteinExistence type="predicted"/>
<organism evidence="1 2">
    <name type="scientific">Colletotrichum chrysophilum</name>
    <dbReference type="NCBI Taxonomy" id="1836956"/>
    <lineage>
        <taxon>Eukaryota</taxon>
        <taxon>Fungi</taxon>
        <taxon>Dikarya</taxon>
        <taxon>Ascomycota</taxon>
        <taxon>Pezizomycotina</taxon>
        <taxon>Sordariomycetes</taxon>
        <taxon>Hypocreomycetidae</taxon>
        <taxon>Glomerellales</taxon>
        <taxon>Glomerellaceae</taxon>
        <taxon>Colletotrichum</taxon>
        <taxon>Colletotrichum gloeosporioides species complex</taxon>
    </lineage>
</organism>
<evidence type="ECO:0000313" key="1">
    <source>
        <dbReference type="EMBL" id="KAK1838205.1"/>
    </source>
</evidence>
<dbReference type="EMBL" id="JAQOWY010000882">
    <property type="protein sequence ID" value="KAK1838205.1"/>
    <property type="molecule type" value="Genomic_DNA"/>
</dbReference>
<dbReference type="AlphaFoldDB" id="A0AAD8ZZ44"/>
<evidence type="ECO:0000313" key="2">
    <source>
        <dbReference type="Proteomes" id="UP001243330"/>
    </source>
</evidence>
<protein>
    <submittedName>
        <fullName evidence="1">Uncharacterized protein</fullName>
    </submittedName>
</protein>
<sequence>MPHNLVADSAVVFLLPTYFAPPSSLLCSLAFWGFCKVALDSVFFFLRPVLRRRLLASNNLLDTNTSIAYCVQH</sequence>
<name>A0AAD8ZZ44_9PEZI</name>